<proteinExistence type="predicted"/>
<evidence type="ECO:0000313" key="3">
    <source>
        <dbReference type="EMBL" id="OBA28702.1"/>
    </source>
</evidence>
<dbReference type="InterPro" id="IPR018808">
    <property type="entry name" value="Muniscin_C"/>
</dbReference>
<feature type="region of interest" description="Disordered" evidence="1">
    <location>
        <begin position="260"/>
        <end position="279"/>
    </location>
</feature>
<evidence type="ECO:0000313" key="4">
    <source>
        <dbReference type="Proteomes" id="UP000092321"/>
    </source>
</evidence>
<feature type="compositionally biased region" description="Basic and acidic residues" evidence="1">
    <location>
        <begin position="376"/>
        <end position="386"/>
    </location>
</feature>
<evidence type="ECO:0000259" key="2">
    <source>
        <dbReference type="PROSITE" id="PS51072"/>
    </source>
</evidence>
<reference evidence="4" key="1">
    <citation type="journal article" date="2016" name="Proc. Natl. Acad. Sci. U.S.A.">
        <title>Comparative genomics of biotechnologically important yeasts.</title>
        <authorList>
            <person name="Riley R."/>
            <person name="Haridas S."/>
            <person name="Wolfe K.H."/>
            <person name="Lopes M.R."/>
            <person name="Hittinger C.T."/>
            <person name="Goeker M."/>
            <person name="Salamov A.A."/>
            <person name="Wisecaver J.H."/>
            <person name="Long T.M."/>
            <person name="Calvey C.H."/>
            <person name="Aerts A.L."/>
            <person name="Barry K.W."/>
            <person name="Choi C."/>
            <person name="Clum A."/>
            <person name="Coughlan A.Y."/>
            <person name="Deshpande S."/>
            <person name="Douglass A.P."/>
            <person name="Hanson S.J."/>
            <person name="Klenk H.-P."/>
            <person name="LaButti K.M."/>
            <person name="Lapidus A."/>
            <person name="Lindquist E.A."/>
            <person name="Lipzen A.M."/>
            <person name="Meier-Kolthoff J.P."/>
            <person name="Ohm R.A."/>
            <person name="Otillar R.P."/>
            <person name="Pangilinan J.L."/>
            <person name="Peng Y."/>
            <person name="Rokas A."/>
            <person name="Rosa C.A."/>
            <person name="Scheuner C."/>
            <person name="Sibirny A.A."/>
            <person name="Slot J.C."/>
            <person name="Stielow J.B."/>
            <person name="Sun H."/>
            <person name="Kurtzman C.P."/>
            <person name="Blackwell M."/>
            <person name="Grigoriev I.V."/>
            <person name="Jeffries T.W."/>
        </authorList>
    </citation>
    <scope>NUCLEOTIDE SEQUENCE [LARGE SCALE GENOMIC DNA]</scope>
    <source>
        <strain evidence="4">NRRL Y-1626</strain>
    </source>
</reference>
<dbReference type="InterPro" id="IPR027267">
    <property type="entry name" value="AH/BAR_dom_sf"/>
</dbReference>
<feature type="compositionally biased region" description="Polar residues" evidence="1">
    <location>
        <begin position="262"/>
        <end position="279"/>
    </location>
</feature>
<protein>
    <recommendedName>
        <fullName evidence="2">MHD domain-containing protein</fullName>
    </recommendedName>
</protein>
<dbReference type="InterPro" id="IPR028565">
    <property type="entry name" value="MHD"/>
</dbReference>
<dbReference type="AlphaFoldDB" id="A0A1B7TIX0"/>
<feature type="compositionally biased region" description="Polar residues" evidence="1">
    <location>
        <begin position="293"/>
        <end position="312"/>
    </location>
</feature>
<dbReference type="Pfam" id="PF10291">
    <property type="entry name" value="muHD"/>
    <property type="match status" value="1"/>
</dbReference>
<feature type="region of interest" description="Disordered" evidence="1">
    <location>
        <begin position="461"/>
        <end position="482"/>
    </location>
</feature>
<sequence>MSTHNHNNSNTVERNIYTDEILTEKIGDEREALELVKLKLTSSKIYNEQIVKLLKQLSLIKRNHHQQLKKVFTENENINEIVFNNLIKETGYDIGAFTEIFSEGDLLGKNINKNFYNAILEEIKTEINHTNKFEKVINEKFITSLDNFDFNNNQIKETWNLLEHLIDSNGDKSTWKTNGPLLYQMFETSDYERLQFLKQTLMDFEVLVGQYEVALTNKNQSTYNKIERFSIDDEIRNFANFASSMNFKSILKEENAKVVAQNDRQPISSTTTSNADLRHTSSSTVLKHDLLHSNFTNSSTKGKATNNSSSTNGKKEKHKLRSKFGTLFGKKNKNKDSPNNSKEDLTGREKSSSNQQNLSRRPSNIAQVSNTIVSDNNKKTEEHDFNNYKALPEAPEPKSKKSLETASNNYNSPPGYNSSMANTNSSIEEPRSGEYNLPIHTESPVIVSHAQSEERVITPTEQYASIHKSPEAPKPRKSNKRVQSQLFNDLNISGRESVYLDNNKSLEPQQTGNTEEHIIPNFVHPNIIESPVANSTNPDTTLVVNETEADFSNVVVNSSVAEVVNFIRIPTEQISEDGETVYKDKIDVVGEIALSLPSSLSNIDLSNQGLKLSLDNSPALDINNVIYNHELLNPSQSSENYYEIFEPNKLVGKSVGLFKYQVSNTNGVNDAYTPPVLMNSIWNHEDTKSSMVLSVKNNTTSSLIFQTCTISIQILDCQVTQVLSKPNGVFNKKKQKIIWRFNNEQSKLQLEPLEEKKFIVRFMTDKKGKEGKSNIEFSMLGYNGANKSNGLLALNVLEATGQKLNMNSVNSLISGKYYTI</sequence>
<feature type="compositionally biased region" description="Polar residues" evidence="1">
    <location>
        <begin position="352"/>
        <end position="375"/>
    </location>
</feature>
<keyword evidence="4" id="KW-1185">Reference proteome</keyword>
<gene>
    <name evidence="3" type="ORF">HANVADRAFT_51171</name>
</gene>
<name>A0A1B7TIX0_9ASCO</name>
<organism evidence="3 4">
    <name type="scientific">Hanseniaspora valbyensis NRRL Y-1626</name>
    <dbReference type="NCBI Taxonomy" id="766949"/>
    <lineage>
        <taxon>Eukaryota</taxon>
        <taxon>Fungi</taxon>
        <taxon>Dikarya</taxon>
        <taxon>Ascomycota</taxon>
        <taxon>Saccharomycotina</taxon>
        <taxon>Saccharomycetes</taxon>
        <taxon>Saccharomycodales</taxon>
        <taxon>Saccharomycodaceae</taxon>
        <taxon>Hanseniaspora</taxon>
    </lineage>
</organism>
<dbReference type="OrthoDB" id="331602at2759"/>
<dbReference type="PROSITE" id="PS51072">
    <property type="entry name" value="MHD"/>
    <property type="match status" value="1"/>
</dbReference>
<evidence type="ECO:0000256" key="1">
    <source>
        <dbReference type="SAM" id="MobiDB-lite"/>
    </source>
</evidence>
<dbReference type="Gene3D" id="1.20.1270.60">
    <property type="entry name" value="Arfaptin homology (AH) domain/BAR domain"/>
    <property type="match status" value="1"/>
</dbReference>
<feature type="region of interest" description="Disordered" evidence="1">
    <location>
        <begin position="288"/>
        <end position="437"/>
    </location>
</feature>
<accession>A0A1B7TIX0</accession>
<feature type="domain" description="MHD" evidence="2">
    <location>
        <begin position="559"/>
        <end position="820"/>
    </location>
</feature>
<comment type="caution">
    <text evidence="3">The sequence shown here is derived from an EMBL/GenBank/DDBJ whole genome shotgun (WGS) entry which is preliminary data.</text>
</comment>
<dbReference type="EMBL" id="LXPE01000002">
    <property type="protein sequence ID" value="OBA28702.1"/>
    <property type="molecule type" value="Genomic_DNA"/>
</dbReference>
<dbReference type="Proteomes" id="UP000092321">
    <property type="component" value="Unassembled WGS sequence"/>
</dbReference>
<feature type="compositionally biased region" description="Basic and acidic residues" evidence="1">
    <location>
        <begin position="341"/>
        <end position="351"/>
    </location>
</feature>
<feature type="compositionally biased region" description="Low complexity" evidence="1">
    <location>
        <begin position="407"/>
        <end position="419"/>
    </location>
</feature>